<protein>
    <submittedName>
        <fullName evidence="3">Methyltransferase type 11</fullName>
    </submittedName>
</protein>
<evidence type="ECO:0000259" key="2">
    <source>
        <dbReference type="Pfam" id="PF08241"/>
    </source>
</evidence>
<feature type="domain" description="Methyltransferase type 11" evidence="2">
    <location>
        <begin position="69"/>
        <end position="154"/>
    </location>
</feature>
<dbReference type="SUPFAM" id="SSF53335">
    <property type="entry name" value="S-adenosyl-L-methionine-dependent methyltransferases"/>
    <property type="match status" value="1"/>
</dbReference>
<evidence type="ECO:0000313" key="4">
    <source>
        <dbReference type="Proteomes" id="UP000218831"/>
    </source>
</evidence>
<dbReference type="EMBL" id="NSKE01000004">
    <property type="protein sequence ID" value="PAU94581.1"/>
    <property type="molecule type" value="Genomic_DNA"/>
</dbReference>
<accession>A0A2A2GAH1</accession>
<name>A0A2A2GAH1_9BACT</name>
<dbReference type="GO" id="GO:0003838">
    <property type="term" value="F:sterol 24-C-methyltransferase activity"/>
    <property type="evidence" value="ECO:0007669"/>
    <property type="project" value="TreeGrafter"/>
</dbReference>
<dbReference type="GO" id="GO:0032259">
    <property type="term" value="P:methylation"/>
    <property type="evidence" value="ECO:0007669"/>
    <property type="project" value="UniProtKB-KW"/>
</dbReference>
<dbReference type="Proteomes" id="UP000218831">
    <property type="component" value="Unassembled WGS sequence"/>
</dbReference>
<dbReference type="RefSeq" id="WP_095606122.1">
    <property type="nucleotide sequence ID" value="NZ_NSKE01000004.1"/>
</dbReference>
<dbReference type="Pfam" id="PF08241">
    <property type="entry name" value="Methyltransf_11"/>
    <property type="match status" value="1"/>
</dbReference>
<dbReference type="PANTHER" id="PTHR44068">
    <property type="entry name" value="ZGC:194242"/>
    <property type="match status" value="1"/>
</dbReference>
<dbReference type="PANTHER" id="PTHR44068:SF1">
    <property type="entry name" value="HYPOTHETICAL LOC100005854"/>
    <property type="match status" value="1"/>
</dbReference>
<dbReference type="Gene3D" id="3.40.50.150">
    <property type="entry name" value="Vaccinia Virus protein VP39"/>
    <property type="match status" value="1"/>
</dbReference>
<proteinExistence type="predicted"/>
<dbReference type="GO" id="GO:0016126">
    <property type="term" value="P:sterol biosynthetic process"/>
    <property type="evidence" value="ECO:0007669"/>
    <property type="project" value="TreeGrafter"/>
</dbReference>
<reference evidence="3 4" key="1">
    <citation type="submission" date="2017-08" db="EMBL/GenBank/DDBJ databases">
        <title>Aliifodinibius alkalisoli sp. nov., isolated from saline alkaline soil.</title>
        <authorList>
            <person name="Liu D."/>
            <person name="Zhang G."/>
        </authorList>
    </citation>
    <scope>NUCLEOTIDE SEQUENCE [LARGE SCALE GENOMIC DNA]</scope>
    <source>
        <strain evidence="3 4">WN023</strain>
    </source>
</reference>
<dbReference type="InterPro" id="IPR029063">
    <property type="entry name" value="SAM-dependent_MTases_sf"/>
</dbReference>
<dbReference type="InterPro" id="IPR050447">
    <property type="entry name" value="Erg6_SMT_methyltransf"/>
</dbReference>
<dbReference type="InterPro" id="IPR013216">
    <property type="entry name" value="Methyltransf_11"/>
</dbReference>
<comment type="caution">
    <text evidence="3">The sequence shown here is derived from an EMBL/GenBank/DDBJ whole genome shotgun (WGS) entry which is preliminary data.</text>
</comment>
<keyword evidence="1 3" id="KW-0808">Transferase</keyword>
<dbReference type="OrthoDB" id="9782767at2"/>
<gene>
    <name evidence="3" type="ORF">CK503_07240</name>
</gene>
<evidence type="ECO:0000256" key="1">
    <source>
        <dbReference type="ARBA" id="ARBA00022679"/>
    </source>
</evidence>
<keyword evidence="3" id="KW-0489">Methyltransferase</keyword>
<sequence length="245" mass="29107">MSDKLQKKKFELATKKLEQWQDREEWFFNREHTEVYEDYYEGRYKRAEIWQKKVLAKLIQKDERVETLLEYGCGTTRFTRWWQEIGIEATGADISPFMLGEGNKHFDGDLVWADSHHMPFKDNTFDALAFIATFAYYDDPIKVIREAVRVGKYGMIFGIMNRNSTKVMRRRVQEVFGANPYYETANFYTPNKLIDTIHEALEGRLYEIEWTATGLPKWFPVQRWGLPIGDFFGLHVKLTDVEENR</sequence>
<evidence type="ECO:0000313" key="3">
    <source>
        <dbReference type="EMBL" id="PAU94581.1"/>
    </source>
</evidence>
<keyword evidence="4" id="KW-1185">Reference proteome</keyword>
<dbReference type="AlphaFoldDB" id="A0A2A2GAH1"/>
<organism evidence="3 4">
    <name type="scientific">Fodinibius salipaludis</name>
    <dbReference type="NCBI Taxonomy" id="2032627"/>
    <lineage>
        <taxon>Bacteria</taxon>
        <taxon>Pseudomonadati</taxon>
        <taxon>Balneolota</taxon>
        <taxon>Balneolia</taxon>
        <taxon>Balneolales</taxon>
        <taxon>Balneolaceae</taxon>
        <taxon>Fodinibius</taxon>
    </lineage>
</organism>